<organism evidence="7 8">
    <name type="scientific">Clohesyomyces aquaticus</name>
    <dbReference type="NCBI Taxonomy" id="1231657"/>
    <lineage>
        <taxon>Eukaryota</taxon>
        <taxon>Fungi</taxon>
        <taxon>Dikarya</taxon>
        <taxon>Ascomycota</taxon>
        <taxon>Pezizomycotina</taxon>
        <taxon>Dothideomycetes</taxon>
        <taxon>Pleosporomycetidae</taxon>
        <taxon>Pleosporales</taxon>
        <taxon>Lindgomycetaceae</taxon>
        <taxon>Clohesyomyces</taxon>
    </lineage>
</organism>
<evidence type="ECO:0000313" key="7">
    <source>
        <dbReference type="EMBL" id="ORX91831.1"/>
    </source>
</evidence>
<comment type="subcellular location">
    <subcellularLocation>
        <location evidence="2">Endoplasmic reticulum</location>
    </subcellularLocation>
    <subcellularLocation>
        <location evidence="3">Membrane</location>
    </subcellularLocation>
    <subcellularLocation>
        <location evidence="1">Mitochondrion</location>
    </subcellularLocation>
</comment>
<evidence type="ECO:0000313" key="8">
    <source>
        <dbReference type="Proteomes" id="UP000193144"/>
    </source>
</evidence>
<dbReference type="SUPFAM" id="SSF53474">
    <property type="entry name" value="alpha/beta-Hydrolases"/>
    <property type="match status" value="1"/>
</dbReference>
<accession>A0A1Y1Y1D9</accession>
<proteinExistence type="predicted"/>
<dbReference type="Proteomes" id="UP000193144">
    <property type="component" value="Unassembled WGS sequence"/>
</dbReference>
<evidence type="ECO:0000256" key="6">
    <source>
        <dbReference type="ARBA" id="ARBA00023136"/>
    </source>
</evidence>
<comment type="caution">
    <text evidence="7">The sequence shown here is derived from an EMBL/GenBank/DDBJ whole genome shotgun (WGS) entry which is preliminary data.</text>
</comment>
<dbReference type="InterPro" id="IPR029058">
    <property type="entry name" value="AB_hydrolase_fold"/>
</dbReference>
<evidence type="ECO:0000256" key="5">
    <source>
        <dbReference type="ARBA" id="ARBA00023128"/>
    </source>
</evidence>
<dbReference type="GO" id="GO:0016020">
    <property type="term" value="C:membrane"/>
    <property type="evidence" value="ECO:0007669"/>
    <property type="project" value="UniProtKB-SubCell"/>
</dbReference>
<feature type="non-terminal residue" evidence="7">
    <location>
        <position position="1"/>
    </location>
</feature>
<evidence type="ECO:0000256" key="3">
    <source>
        <dbReference type="ARBA" id="ARBA00004370"/>
    </source>
</evidence>
<evidence type="ECO:0000256" key="4">
    <source>
        <dbReference type="ARBA" id="ARBA00022824"/>
    </source>
</evidence>
<dbReference type="Gene3D" id="3.40.50.1820">
    <property type="entry name" value="alpha/beta hydrolase"/>
    <property type="match status" value="1"/>
</dbReference>
<evidence type="ECO:0000256" key="2">
    <source>
        <dbReference type="ARBA" id="ARBA00004240"/>
    </source>
</evidence>
<dbReference type="InterPro" id="IPR052374">
    <property type="entry name" value="SERAC1"/>
</dbReference>
<protein>
    <recommendedName>
        <fullName evidence="9">DUF676 domain-containing protein</fullName>
    </recommendedName>
</protein>
<keyword evidence="4" id="KW-0256">Endoplasmic reticulum</keyword>
<dbReference type="GO" id="GO:0005783">
    <property type="term" value="C:endoplasmic reticulum"/>
    <property type="evidence" value="ECO:0007669"/>
    <property type="project" value="UniProtKB-SubCell"/>
</dbReference>
<evidence type="ECO:0008006" key="9">
    <source>
        <dbReference type="Google" id="ProtNLM"/>
    </source>
</evidence>
<dbReference type="AlphaFoldDB" id="A0A1Y1Y1D9"/>
<reference evidence="7 8" key="1">
    <citation type="submission" date="2016-07" db="EMBL/GenBank/DDBJ databases">
        <title>Pervasive Adenine N6-methylation of Active Genes in Fungi.</title>
        <authorList>
            <consortium name="DOE Joint Genome Institute"/>
            <person name="Mondo S.J."/>
            <person name="Dannebaum R.O."/>
            <person name="Kuo R.C."/>
            <person name="Labutti K."/>
            <person name="Haridas S."/>
            <person name="Kuo A."/>
            <person name="Salamov A."/>
            <person name="Ahrendt S.R."/>
            <person name="Lipzen A."/>
            <person name="Sullivan W."/>
            <person name="Andreopoulos W.B."/>
            <person name="Clum A."/>
            <person name="Lindquist E."/>
            <person name="Daum C."/>
            <person name="Ramamoorthy G.K."/>
            <person name="Gryganskyi A."/>
            <person name="Culley D."/>
            <person name="Magnuson J.K."/>
            <person name="James T.Y."/>
            <person name="O'Malley M.A."/>
            <person name="Stajich J.E."/>
            <person name="Spatafora J.W."/>
            <person name="Visel A."/>
            <person name="Grigoriev I.V."/>
        </authorList>
    </citation>
    <scope>NUCLEOTIDE SEQUENCE [LARGE SCALE GENOMIC DNA]</scope>
    <source>
        <strain evidence="7 8">CBS 115471</strain>
    </source>
</reference>
<name>A0A1Y1Y1D9_9PLEO</name>
<dbReference type="OrthoDB" id="5086500at2759"/>
<sequence length="118" mass="13011">ISIITIHGLSGDSFSTWTKGSAWTSCLWLKDLLPKSLEELKAQARIFTFGYNADLFANLRAGRSNAFARDLLVALTTKRELTNTTRRPLIMIAHSLGGIVLKAVRLAPFVSRSVASNY</sequence>
<keyword evidence="8" id="KW-1185">Reference proteome</keyword>
<dbReference type="PANTHER" id="PTHR48182">
    <property type="entry name" value="PROTEIN SERAC1"/>
    <property type="match status" value="1"/>
</dbReference>
<evidence type="ECO:0000256" key="1">
    <source>
        <dbReference type="ARBA" id="ARBA00004173"/>
    </source>
</evidence>
<dbReference type="GO" id="GO:0005739">
    <property type="term" value="C:mitochondrion"/>
    <property type="evidence" value="ECO:0007669"/>
    <property type="project" value="UniProtKB-SubCell"/>
</dbReference>
<dbReference type="PANTHER" id="PTHR48182:SF2">
    <property type="entry name" value="PROTEIN SERAC1"/>
    <property type="match status" value="1"/>
</dbReference>
<keyword evidence="5" id="KW-0496">Mitochondrion</keyword>
<keyword evidence="6" id="KW-0472">Membrane</keyword>
<gene>
    <name evidence="7" type="ORF">BCR34DRAFT_501194</name>
</gene>
<dbReference type="EMBL" id="MCFA01000432">
    <property type="protein sequence ID" value="ORX91831.1"/>
    <property type="molecule type" value="Genomic_DNA"/>
</dbReference>